<keyword evidence="5" id="KW-1185">Reference proteome</keyword>
<name>A0A1I5XK91_9BACT</name>
<dbReference type="RefSeq" id="WP_092019011.1">
    <property type="nucleotide sequence ID" value="NZ_FOXH01000015.1"/>
</dbReference>
<dbReference type="OrthoDB" id="9803916at2"/>
<evidence type="ECO:0000313" key="4">
    <source>
        <dbReference type="EMBL" id="SFQ32340.1"/>
    </source>
</evidence>
<evidence type="ECO:0000256" key="1">
    <source>
        <dbReference type="ARBA" id="ARBA00022801"/>
    </source>
</evidence>
<dbReference type="InterPro" id="IPR011108">
    <property type="entry name" value="RMMBL"/>
</dbReference>
<dbReference type="PANTHER" id="PTHR11203:SF37">
    <property type="entry name" value="INTEGRATOR COMPLEX SUBUNIT 11"/>
    <property type="match status" value="1"/>
</dbReference>
<dbReference type="Gene3D" id="3.40.50.10890">
    <property type="match status" value="1"/>
</dbReference>
<evidence type="ECO:0000259" key="2">
    <source>
        <dbReference type="SMART" id="SM00849"/>
    </source>
</evidence>
<dbReference type="InterPro" id="IPR001279">
    <property type="entry name" value="Metallo-B-lactamas"/>
</dbReference>
<organism evidence="4 5">
    <name type="scientific">Pseudarcicella hirudinis</name>
    <dbReference type="NCBI Taxonomy" id="1079859"/>
    <lineage>
        <taxon>Bacteria</taxon>
        <taxon>Pseudomonadati</taxon>
        <taxon>Bacteroidota</taxon>
        <taxon>Cytophagia</taxon>
        <taxon>Cytophagales</taxon>
        <taxon>Flectobacillaceae</taxon>
        <taxon>Pseudarcicella</taxon>
    </lineage>
</organism>
<dbReference type="Proteomes" id="UP000199306">
    <property type="component" value="Unassembled WGS sequence"/>
</dbReference>
<evidence type="ECO:0000259" key="3">
    <source>
        <dbReference type="SMART" id="SM01027"/>
    </source>
</evidence>
<protein>
    <submittedName>
        <fullName evidence="4">Metallo-beta-lactamase family protein</fullName>
    </submittedName>
</protein>
<dbReference type="GO" id="GO:0016787">
    <property type="term" value="F:hydrolase activity"/>
    <property type="evidence" value="ECO:0007669"/>
    <property type="project" value="UniProtKB-KW"/>
</dbReference>
<dbReference type="Pfam" id="PF07521">
    <property type="entry name" value="RMMBL"/>
    <property type="match status" value="1"/>
</dbReference>
<keyword evidence="1" id="KW-0378">Hydrolase</keyword>
<proteinExistence type="predicted"/>
<dbReference type="InterPro" id="IPR022712">
    <property type="entry name" value="Beta_Casp"/>
</dbReference>
<dbReference type="SMART" id="SM01027">
    <property type="entry name" value="Beta-Casp"/>
    <property type="match status" value="1"/>
</dbReference>
<dbReference type="SUPFAM" id="SSF56281">
    <property type="entry name" value="Metallo-hydrolase/oxidoreductase"/>
    <property type="match status" value="1"/>
</dbReference>
<reference evidence="4 5" key="1">
    <citation type="submission" date="2016-10" db="EMBL/GenBank/DDBJ databases">
        <authorList>
            <person name="de Groot N.N."/>
        </authorList>
    </citation>
    <scope>NUCLEOTIDE SEQUENCE [LARGE SCALE GENOMIC DNA]</scope>
    <source>
        <strain evidence="5">E92,LMG 26720,CCM 7988</strain>
    </source>
</reference>
<dbReference type="EMBL" id="FOXH01000015">
    <property type="protein sequence ID" value="SFQ32340.1"/>
    <property type="molecule type" value="Genomic_DNA"/>
</dbReference>
<dbReference type="GO" id="GO:0004521">
    <property type="term" value="F:RNA endonuclease activity"/>
    <property type="evidence" value="ECO:0007669"/>
    <property type="project" value="TreeGrafter"/>
</dbReference>
<evidence type="ECO:0000313" key="5">
    <source>
        <dbReference type="Proteomes" id="UP000199306"/>
    </source>
</evidence>
<feature type="domain" description="Metallo-beta-lactamase" evidence="2">
    <location>
        <begin position="13"/>
        <end position="227"/>
    </location>
</feature>
<dbReference type="InterPro" id="IPR036866">
    <property type="entry name" value="RibonucZ/Hydroxyglut_hydro"/>
</dbReference>
<dbReference type="SMART" id="SM00849">
    <property type="entry name" value="Lactamase_B"/>
    <property type="match status" value="1"/>
</dbReference>
<dbReference type="AlphaFoldDB" id="A0A1I5XK91"/>
<dbReference type="InterPro" id="IPR050698">
    <property type="entry name" value="MBL"/>
</dbReference>
<gene>
    <name evidence="4" type="ORF">SAMN04515674_11527</name>
</gene>
<feature type="domain" description="Beta-Casp" evidence="3">
    <location>
        <begin position="253"/>
        <end position="379"/>
    </location>
</feature>
<sequence length="466" mass="52210">MKIQFHGAARQVTGSKHLIITEQGTRILLDCGLFQGLNTHELNQNFAFNPEEIDYVILSHAHIDHTGLLPRLVAKGFSGPIYCTDATKDLAVILLGDSARIQENDLNRINKRRANRGEELLENLYSADDVEQTISQMISVNFREKVQICEEVSAYFTDTGHILGSAAVSLTIKEGEKDIKLFFSGDIGRPNDKILKNPEAFPQADYIICESTYGAKLHEKETDVKAHLQSIVQRVCVEQKGKLLIPAFSVDRTQELVYALDQLAQEGQLPPIKVFVDSPLSVNATYVMKKHPECFNPEILEYLKHGDGDAFGFPNLYYVSSTDDSKKLNDLKEPCIIISSSGMAEAGRIKHHIANNIEDIRCCILLVGYTTADSLGGQLKAGNKKVTIFGDQYDVRAEVVVMDSFSAHADYQEIIEFLSCQEQSQVKEVFLVHGEYETQQIFRQKLIDIGWNNVTIPAMREEVILN</sequence>
<accession>A0A1I5XK91</accession>
<dbReference type="STRING" id="1079859.SAMN04515674_11527"/>
<dbReference type="Pfam" id="PF00753">
    <property type="entry name" value="Lactamase_B"/>
    <property type="match status" value="1"/>
</dbReference>
<dbReference type="Gene3D" id="3.60.15.10">
    <property type="entry name" value="Ribonuclease Z/Hydroxyacylglutathione hydrolase-like"/>
    <property type="match status" value="1"/>
</dbReference>
<dbReference type="Pfam" id="PF10996">
    <property type="entry name" value="Beta-Casp"/>
    <property type="match status" value="1"/>
</dbReference>
<dbReference type="PANTHER" id="PTHR11203">
    <property type="entry name" value="CLEAVAGE AND POLYADENYLATION SPECIFICITY FACTOR FAMILY MEMBER"/>
    <property type="match status" value="1"/>
</dbReference>
<dbReference type="CDD" id="cd16295">
    <property type="entry name" value="TTHA0252-CPSF-like_MBL-fold"/>
    <property type="match status" value="1"/>
</dbReference>